<keyword evidence="5" id="KW-0393">Immunoglobulin domain</keyword>
<protein>
    <recommendedName>
        <fullName evidence="7">Ig-like domain-containing protein</fullName>
    </recommendedName>
</protein>
<evidence type="ECO:0000256" key="2">
    <source>
        <dbReference type="ARBA" id="ARBA00023136"/>
    </source>
</evidence>
<feature type="transmembrane region" description="Helical" evidence="6">
    <location>
        <begin position="303"/>
        <end position="325"/>
    </location>
</feature>
<sequence length="433" mass="48344">MEMNDYLKRVQTNLVVDDKITLKNEACSYINNVDGVIDDSECKCLWGAAICTGASRPGDYSLDIRDVSLDDDAMYQCQVSTGLKGEPAIRSRYARLTVLVPPDPPKILRGPVLQTVEDRDVDLECVSVGGKPAAEITWVDNEGGVLSQGVTYTVEEMSDGRRFTARYNSLHIISNISRSFNSATIRCEVHNIVGRSSETKTLEIVYGPSFRTRPQNVEGELGTRPPKIISNETQYGVEGDSVRIECTSFSVPKPSHVIWAYQGNEINSFHNQEYVFLEESLADRLTKSTLIVRNSAPKHFESASLLLITCGASSVAILVLIIMLVTMLCHRKNNKCDVKKPDIDDMKSDRNSNVSDLKFELRQVEGSCEMDTEELHPTLQLTTNLGLPLAGPVPLPEPGYDMKYQRYSGDFTQINMPFKVKYIIIIIKNFNII</sequence>
<organism evidence="8 9">
    <name type="scientific">Leptidea sinapis</name>
    <dbReference type="NCBI Taxonomy" id="189913"/>
    <lineage>
        <taxon>Eukaryota</taxon>
        <taxon>Metazoa</taxon>
        <taxon>Ecdysozoa</taxon>
        <taxon>Arthropoda</taxon>
        <taxon>Hexapoda</taxon>
        <taxon>Insecta</taxon>
        <taxon>Pterygota</taxon>
        <taxon>Neoptera</taxon>
        <taxon>Endopterygota</taxon>
        <taxon>Lepidoptera</taxon>
        <taxon>Glossata</taxon>
        <taxon>Ditrysia</taxon>
        <taxon>Papilionoidea</taxon>
        <taxon>Pieridae</taxon>
        <taxon>Dismorphiinae</taxon>
        <taxon>Leptidea</taxon>
    </lineage>
</organism>
<evidence type="ECO:0000259" key="7">
    <source>
        <dbReference type="PROSITE" id="PS50835"/>
    </source>
</evidence>
<reference evidence="8 9" key="1">
    <citation type="submission" date="2017-07" db="EMBL/GenBank/DDBJ databases">
        <authorList>
            <person name="Talla V."/>
            <person name="Backstrom N."/>
        </authorList>
    </citation>
    <scope>NUCLEOTIDE SEQUENCE [LARGE SCALE GENOMIC DNA]</scope>
</reference>
<dbReference type="AlphaFoldDB" id="A0A5E4QH30"/>
<comment type="subcellular location">
    <subcellularLocation>
        <location evidence="1">Membrane</location>
        <topology evidence="1">Single-pass type I membrane protein</topology>
    </subcellularLocation>
</comment>
<keyword evidence="9" id="KW-1185">Reference proteome</keyword>
<keyword evidence="6" id="KW-0812">Transmembrane</keyword>
<evidence type="ECO:0000256" key="4">
    <source>
        <dbReference type="ARBA" id="ARBA00023180"/>
    </source>
</evidence>
<keyword evidence="2 6" id="KW-0472">Membrane</keyword>
<proteinExistence type="predicted"/>
<gene>
    <name evidence="8" type="ORF">LSINAPIS_LOCUS8211</name>
</gene>
<evidence type="ECO:0000256" key="5">
    <source>
        <dbReference type="ARBA" id="ARBA00023319"/>
    </source>
</evidence>
<dbReference type="EMBL" id="FZQP02002890">
    <property type="protein sequence ID" value="VVC96793.1"/>
    <property type="molecule type" value="Genomic_DNA"/>
</dbReference>
<dbReference type="SUPFAM" id="SSF48726">
    <property type="entry name" value="Immunoglobulin"/>
    <property type="match status" value="3"/>
</dbReference>
<evidence type="ECO:0000256" key="3">
    <source>
        <dbReference type="ARBA" id="ARBA00023157"/>
    </source>
</evidence>
<evidence type="ECO:0000256" key="6">
    <source>
        <dbReference type="SAM" id="Phobius"/>
    </source>
</evidence>
<feature type="domain" description="Ig-like" evidence="7">
    <location>
        <begin position="105"/>
        <end position="203"/>
    </location>
</feature>
<evidence type="ECO:0000313" key="8">
    <source>
        <dbReference type="EMBL" id="VVC96793.1"/>
    </source>
</evidence>
<evidence type="ECO:0000313" key="9">
    <source>
        <dbReference type="Proteomes" id="UP000324832"/>
    </source>
</evidence>
<dbReference type="GO" id="GO:0050839">
    <property type="term" value="F:cell adhesion molecule binding"/>
    <property type="evidence" value="ECO:0007669"/>
    <property type="project" value="TreeGrafter"/>
</dbReference>
<dbReference type="Gene3D" id="2.60.40.10">
    <property type="entry name" value="Immunoglobulins"/>
    <property type="match status" value="3"/>
</dbReference>
<dbReference type="InterPro" id="IPR013162">
    <property type="entry name" value="CD80_C2-set"/>
</dbReference>
<dbReference type="GO" id="GO:0005886">
    <property type="term" value="C:plasma membrane"/>
    <property type="evidence" value="ECO:0007669"/>
    <property type="project" value="TreeGrafter"/>
</dbReference>
<dbReference type="PROSITE" id="PS50835">
    <property type="entry name" value="IG_LIKE"/>
    <property type="match status" value="2"/>
</dbReference>
<dbReference type="PANTHER" id="PTHR11640:SF31">
    <property type="entry name" value="IRREGULAR CHIASM C-ROUGHEST PROTEIN-RELATED"/>
    <property type="match status" value="1"/>
</dbReference>
<dbReference type="InterPro" id="IPR007110">
    <property type="entry name" value="Ig-like_dom"/>
</dbReference>
<dbReference type="GO" id="GO:0098609">
    <property type="term" value="P:cell-cell adhesion"/>
    <property type="evidence" value="ECO:0007669"/>
    <property type="project" value="TreeGrafter"/>
</dbReference>
<dbReference type="GO" id="GO:0005911">
    <property type="term" value="C:cell-cell junction"/>
    <property type="evidence" value="ECO:0007669"/>
    <property type="project" value="TreeGrafter"/>
</dbReference>
<dbReference type="InterPro" id="IPR051275">
    <property type="entry name" value="Cell_adhesion_signaling"/>
</dbReference>
<dbReference type="Pfam" id="PF08205">
    <property type="entry name" value="C2-set_2"/>
    <property type="match status" value="1"/>
</dbReference>
<dbReference type="Proteomes" id="UP000324832">
    <property type="component" value="Unassembled WGS sequence"/>
</dbReference>
<keyword evidence="4" id="KW-0325">Glycoprotein</keyword>
<dbReference type="InterPro" id="IPR036179">
    <property type="entry name" value="Ig-like_dom_sf"/>
</dbReference>
<feature type="domain" description="Ig-like" evidence="7">
    <location>
        <begin position="226"/>
        <end position="314"/>
    </location>
</feature>
<dbReference type="InterPro" id="IPR013783">
    <property type="entry name" value="Ig-like_fold"/>
</dbReference>
<dbReference type="PANTHER" id="PTHR11640">
    <property type="entry name" value="NEPHRIN"/>
    <property type="match status" value="1"/>
</dbReference>
<name>A0A5E4QH30_9NEOP</name>
<keyword evidence="6" id="KW-1133">Transmembrane helix</keyword>
<evidence type="ECO:0000256" key="1">
    <source>
        <dbReference type="ARBA" id="ARBA00004479"/>
    </source>
</evidence>
<keyword evidence="3" id="KW-1015">Disulfide bond</keyword>
<accession>A0A5E4QH30</accession>